<comment type="caution">
    <text evidence="1">The sequence shown here is derived from an EMBL/GenBank/DDBJ whole genome shotgun (WGS) entry which is preliminary data.</text>
</comment>
<dbReference type="Pfam" id="PF15013">
    <property type="entry name" value="CCSMST1"/>
    <property type="match status" value="1"/>
</dbReference>
<dbReference type="PANTHER" id="PTHR35268:SF1">
    <property type="entry name" value="UBIQUINOL-CYTOCHROME-C REDUCTASE COMPLEX ASSEMBLY FACTOR 4"/>
    <property type="match status" value="1"/>
</dbReference>
<protein>
    <submittedName>
        <fullName evidence="1">Uncharacterized protein</fullName>
    </submittedName>
</protein>
<organism evidence="1 2">
    <name type="scientific">Exocentrus adspersus</name>
    <dbReference type="NCBI Taxonomy" id="1586481"/>
    <lineage>
        <taxon>Eukaryota</taxon>
        <taxon>Metazoa</taxon>
        <taxon>Ecdysozoa</taxon>
        <taxon>Arthropoda</taxon>
        <taxon>Hexapoda</taxon>
        <taxon>Insecta</taxon>
        <taxon>Pterygota</taxon>
        <taxon>Neoptera</taxon>
        <taxon>Endopterygota</taxon>
        <taxon>Coleoptera</taxon>
        <taxon>Polyphaga</taxon>
        <taxon>Cucujiformia</taxon>
        <taxon>Chrysomeloidea</taxon>
        <taxon>Cerambycidae</taxon>
        <taxon>Lamiinae</taxon>
        <taxon>Acanthocinini</taxon>
        <taxon>Exocentrus</taxon>
    </lineage>
</organism>
<dbReference type="AlphaFoldDB" id="A0AAV8VAF6"/>
<keyword evidence="2" id="KW-1185">Reference proteome</keyword>
<dbReference type="EMBL" id="JANEYG010000212">
    <property type="protein sequence ID" value="KAJ8911169.1"/>
    <property type="molecule type" value="Genomic_DNA"/>
</dbReference>
<gene>
    <name evidence="1" type="ORF">NQ315_013024</name>
</gene>
<proteinExistence type="predicted"/>
<evidence type="ECO:0000313" key="2">
    <source>
        <dbReference type="Proteomes" id="UP001159042"/>
    </source>
</evidence>
<name>A0AAV8VAF6_9CUCU</name>
<reference evidence="1 2" key="1">
    <citation type="journal article" date="2023" name="Insect Mol. Biol.">
        <title>Genome sequencing provides insights into the evolution of gene families encoding plant cell wall-degrading enzymes in longhorned beetles.</title>
        <authorList>
            <person name="Shin N.R."/>
            <person name="Okamura Y."/>
            <person name="Kirsch R."/>
            <person name="Pauchet Y."/>
        </authorList>
    </citation>
    <scope>NUCLEOTIDE SEQUENCE [LARGE SCALE GENOMIC DNA]</scope>
    <source>
        <strain evidence="1">EAD_L_NR</strain>
    </source>
</reference>
<sequence>MFRIRCLYSLLPFKHIRVNINKFSTKSKADIPSEEAVKYSKSPASWYKARTTLSGVTEPRLWFEPYVLLTSITVFLIYFTILREENDVDQELNRTLYSRIAGLEEHQLKLSLEYNRQHGMETGAILERLKEIDEAKEKDHTVES</sequence>
<accession>A0AAV8VAF6</accession>
<dbReference type="PANTHER" id="PTHR35268">
    <property type="entry name" value="PROTEIN CCSMST1"/>
    <property type="match status" value="1"/>
</dbReference>
<dbReference type="Proteomes" id="UP001159042">
    <property type="component" value="Unassembled WGS sequence"/>
</dbReference>
<dbReference type="InterPro" id="IPR029160">
    <property type="entry name" value="UQCC4"/>
</dbReference>
<evidence type="ECO:0000313" key="1">
    <source>
        <dbReference type="EMBL" id="KAJ8911169.1"/>
    </source>
</evidence>